<comment type="caution">
    <text evidence="3">The sequence shown here is derived from an EMBL/GenBank/DDBJ whole genome shotgun (WGS) entry which is preliminary data.</text>
</comment>
<feature type="signal peptide" evidence="2">
    <location>
        <begin position="1"/>
        <end position="26"/>
    </location>
</feature>
<feature type="transmembrane region" description="Helical" evidence="1">
    <location>
        <begin position="95"/>
        <end position="112"/>
    </location>
</feature>
<dbReference type="Proteomes" id="UP000033918">
    <property type="component" value="Unassembled WGS sequence"/>
</dbReference>
<sequence length="666" mass="73666">MKFSWNKKIILAVLLTAVLISLFGNAADVQAQEKNTSADITSDSSVTLFIIVRVAAAALSFTAYLLDFAISLGNKVMSLDAVIIGWQIILGFTNLGFVLAIIVIAFATILRIERYGMKQILWKLVVAALLVNFSLVIAGAIISVSNVATNTFLQATTTENLSNALANALQPQRLGQVEPSFVDQVKGLLDYAVSFMSPGAWINFLIRLLFILVFTFLMVLSFLTLFVMLLVRVFALIFLLILSPIVWLLWIFPSTQKYWQKWWQEFIRWNFFAPAVMFFVYLTVKTASLMQHKEGNIYSIISSKSWLGGVTNFFIDENVFKNTMESIVLLALLSGGIYVANKFGIAGGGIGVSLAGKAGKGAGAWAERKGTRAGTWAFRTEKGRKMVEDIQSGKGVVGRIPFVGKRIGHVLSQAGAIRGESLIKQAEERYRGTSDKQLALRMSTMSADERTMALSRLAKNKNLDMIPEGAAKYIKDSKTQKIFESYGQKKSYNDLEKTAGVNTSILNAADKNERGKRIKEFIRSYSGPDYDKLQKDILGKKTAYGLNQSEQDEINELTRNAIFDNHPGAISKIRAKLDGDDLTNFQEKLDEYIDKFENNIGLPSDKRGSEISIELKMEWINEPGNAVSSYLKDWSSRIYNVRKNFAGSLLGGGFVGAGGVGSQQTP</sequence>
<feature type="chain" id="PRO_5002534688" description="TrbL/VirB6 plasmid conjugal transfer protein" evidence="2">
    <location>
        <begin position="27"/>
        <end position="666"/>
    </location>
</feature>
<feature type="transmembrane region" description="Helical" evidence="1">
    <location>
        <begin position="124"/>
        <end position="144"/>
    </location>
</feature>
<name>A0A0G0UP61_9BACT</name>
<feature type="transmembrane region" description="Helical" evidence="1">
    <location>
        <begin position="204"/>
        <end position="226"/>
    </location>
</feature>
<feature type="transmembrane region" description="Helical" evidence="1">
    <location>
        <begin position="233"/>
        <end position="254"/>
    </location>
</feature>
<proteinExistence type="predicted"/>
<evidence type="ECO:0000256" key="2">
    <source>
        <dbReference type="SAM" id="SignalP"/>
    </source>
</evidence>
<dbReference type="EMBL" id="LCAK01000001">
    <property type="protein sequence ID" value="KKR89261.1"/>
    <property type="molecule type" value="Genomic_DNA"/>
</dbReference>
<keyword evidence="2" id="KW-0732">Signal</keyword>
<dbReference type="AlphaFoldDB" id="A0A0G0UP61"/>
<feature type="transmembrane region" description="Helical" evidence="1">
    <location>
        <begin position="47"/>
        <end position="65"/>
    </location>
</feature>
<protein>
    <recommendedName>
        <fullName evidence="5">TrbL/VirB6 plasmid conjugal transfer protein</fullName>
    </recommendedName>
</protein>
<organism evidence="3 4">
    <name type="scientific">Candidatus Wolfebacteria bacterium GW2011_GWB1_41_12</name>
    <dbReference type="NCBI Taxonomy" id="1619006"/>
    <lineage>
        <taxon>Bacteria</taxon>
        <taxon>Candidatus Wolfeibacteriota</taxon>
    </lineage>
</organism>
<accession>A0A0G0UP61</accession>
<evidence type="ECO:0000313" key="3">
    <source>
        <dbReference type="EMBL" id="KKR89261.1"/>
    </source>
</evidence>
<gene>
    <name evidence="3" type="ORF">UU38_C0001G0163</name>
</gene>
<feature type="transmembrane region" description="Helical" evidence="1">
    <location>
        <begin position="266"/>
        <end position="284"/>
    </location>
</feature>
<reference evidence="3 4" key="1">
    <citation type="journal article" date="2015" name="Nature">
        <title>rRNA introns, odd ribosomes, and small enigmatic genomes across a large radiation of phyla.</title>
        <authorList>
            <person name="Brown C.T."/>
            <person name="Hug L.A."/>
            <person name="Thomas B.C."/>
            <person name="Sharon I."/>
            <person name="Castelle C.J."/>
            <person name="Singh A."/>
            <person name="Wilkins M.J."/>
            <person name="Williams K.H."/>
            <person name="Banfield J.F."/>
        </authorList>
    </citation>
    <scope>NUCLEOTIDE SEQUENCE [LARGE SCALE GENOMIC DNA]</scope>
</reference>
<keyword evidence="1" id="KW-1133">Transmembrane helix</keyword>
<keyword evidence="1" id="KW-0472">Membrane</keyword>
<evidence type="ECO:0008006" key="5">
    <source>
        <dbReference type="Google" id="ProtNLM"/>
    </source>
</evidence>
<keyword evidence="1" id="KW-0812">Transmembrane</keyword>
<evidence type="ECO:0000313" key="4">
    <source>
        <dbReference type="Proteomes" id="UP000033918"/>
    </source>
</evidence>
<evidence type="ECO:0000256" key="1">
    <source>
        <dbReference type="SAM" id="Phobius"/>
    </source>
</evidence>